<dbReference type="SFLD" id="SFLDG00358">
    <property type="entry name" value="Main_(cytGST)"/>
    <property type="match status" value="1"/>
</dbReference>
<reference evidence="4" key="1">
    <citation type="submission" date="2023-03" db="EMBL/GenBank/DDBJ databases">
        <title>Massive genome expansion in bonnet fungi (Mycena s.s.) driven by repeated elements and novel gene families across ecological guilds.</title>
        <authorList>
            <consortium name="Lawrence Berkeley National Laboratory"/>
            <person name="Harder C.B."/>
            <person name="Miyauchi S."/>
            <person name="Viragh M."/>
            <person name="Kuo A."/>
            <person name="Thoen E."/>
            <person name="Andreopoulos B."/>
            <person name="Lu D."/>
            <person name="Skrede I."/>
            <person name="Drula E."/>
            <person name="Henrissat B."/>
            <person name="Morin E."/>
            <person name="Kohler A."/>
            <person name="Barry K."/>
            <person name="LaButti K."/>
            <person name="Morin E."/>
            <person name="Salamov A."/>
            <person name="Lipzen A."/>
            <person name="Mereny Z."/>
            <person name="Hegedus B."/>
            <person name="Baldrian P."/>
            <person name="Stursova M."/>
            <person name="Weitz H."/>
            <person name="Taylor A."/>
            <person name="Grigoriev I.V."/>
            <person name="Nagy L.G."/>
            <person name="Martin F."/>
            <person name="Kauserud H."/>
        </authorList>
    </citation>
    <scope>NUCLEOTIDE SEQUENCE</scope>
    <source>
        <strain evidence="4">CBHHK002</strain>
    </source>
</reference>
<dbReference type="PROSITE" id="PS50404">
    <property type="entry name" value="GST_NTER"/>
    <property type="match status" value="1"/>
</dbReference>
<dbReference type="InterPro" id="IPR004045">
    <property type="entry name" value="Glutathione_S-Trfase_N"/>
</dbReference>
<dbReference type="CDD" id="cd03048">
    <property type="entry name" value="GST_N_Ure2p_like"/>
    <property type="match status" value="1"/>
</dbReference>
<feature type="domain" description="GST C-terminal" evidence="3">
    <location>
        <begin position="115"/>
        <end position="247"/>
    </location>
</feature>
<dbReference type="PROSITE" id="PS50405">
    <property type="entry name" value="GST_CTER"/>
    <property type="match status" value="1"/>
</dbReference>
<dbReference type="InterPro" id="IPR036249">
    <property type="entry name" value="Thioredoxin-like_sf"/>
</dbReference>
<dbReference type="Pfam" id="PF00043">
    <property type="entry name" value="GST_C"/>
    <property type="match status" value="1"/>
</dbReference>
<comment type="caution">
    <text evidence="4">The sequence shown here is derived from an EMBL/GenBank/DDBJ whole genome shotgun (WGS) entry which is preliminary data.</text>
</comment>
<dbReference type="InterPro" id="IPR010987">
    <property type="entry name" value="Glutathione-S-Trfase_C-like"/>
</dbReference>
<dbReference type="Pfam" id="PF13409">
    <property type="entry name" value="GST_N_2"/>
    <property type="match status" value="1"/>
</dbReference>
<evidence type="ECO:0000313" key="4">
    <source>
        <dbReference type="EMBL" id="KAJ7348855.1"/>
    </source>
</evidence>
<comment type="similarity">
    <text evidence="1">Belongs to the GST superfamily.</text>
</comment>
<protein>
    <submittedName>
        <fullName evidence="4">Glutathione S-transferase</fullName>
    </submittedName>
</protein>
<dbReference type="AlphaFoldDB" id="A0AAD7A3K1"/>
<name>A0AAD7A3K1_9AGAR</name>
<evidence type="ECO:0000313" key="5">
    <source>
        <dbReference type="Proteomes" id="UP001218218"/>
    </source>
</evidence>
<dbReference type="SUPFAM" id="SSF52833">
    <property type="entry name" value="Thioredoxin-like"/>
    <property type="match status" value="1"/>
</dbReference>
<gene>
    <name evidence="4" type="ORF">DFH08DRAFT_777640</name>
</gene>
<dbReference type="InterPro" id="IPR004046">
    <property type="entry name" value="GST_C"/>
</dbReference>
<dbReference type="PANTHER" id="PTHR44051">
    <property type="entry name" value="GLUTATHIONE S-TRANSFERASE-RELATED"/>
    <property type="match status" value="1"/>
</dbReference>
<dbReference type="Proteomes" id="UP001218218">
    <property type="component" value="Unassembled WGS sequence"/>
</dbReference>
<feature type="domain" description="GST N-terminal" evidence="2">
    <location>
        <begin position="17"/>
        <end position="109"/>
    </location>
</feature>
<organism evidence="4 5">
    <name type="scientific">Mycena albidolilacea</name>
    <dbReference type="NCBI Taxonomy" id="1033008"/>
    <lineage>
        <taxon>Eukaryota</taxon>
        <taxon>Fungi</taxon>
        <taxon>Dikarya</taxon>
        <taxon>Basidiomycota</taxon>
        <taxon>Agaricomycotina</taxon>
        <taxon>Agaricomycetes</taxon>
        <taxon>Agaricomycetidae</taxon>
        <taxon>Agaricales</taxon>
        <taxon>Marasmiineae</taxon>
        <taxon>Mycenaceae</taxon>
        <taxon>Mycena</taxon>
    </lineage>
</organism>
<evidence type="ECO:0000259" key="3">
    <source>
        <dbReference type="PROSITE" id="PS50405"/>
    </source>
</evidence>
<dbReference type="Gene3D" id="3.40.30.10">
    <property type="entry name" value="Glutaredoxin"/>
    <property type="match status" value="1"/>
</dbReference>
<dbReference type="EMBL" id="JARIHO010000016">
    <property type="protein sequence ID" value="KAJ7348855.1"/>
    <property type="molecule type" value="Genomic_DNA"/>
</dbReference>
<dbReference type="SFLD" id="SFLDS00019">
    <property type="entry name" value="Glutathione_Transferase_(cytos"/>
    <property type="match status" value="1"/>
</dbReference>
<sequence length="247" mass="27909">MANHLYIDSTPSEVSSAPGLHLITQSTPNGQATQILLEELVAVYGTPFTTTVIDISTNEQKKEWFLRLNPNGRIPVVVDNTRSVAPGPFPIFETSAQLLYLTDHFDKDHKFGFVDPLERSDVEQWLFFWHGGGAPYQGNLGYFARNAPDDQFGINRFKKETLRVFGVIEIRLSGIYAADKQPREYLVGPGKGKYSIADIKAWSWIKNWPNRFTPEEVNELPHLVAWVERIGARDAVKLGTGDKYEKV</sequence>
<keyword evidence="5" id="KW-1185">Reference proteome</keyword>
<dbReference type="InterPro" id="IPR040079">
    <property type="entry name" value="Glutathione_S-Trfase"/>
</dbReference>
<accession>A0AAD7A3K1</accession>
<proteinExistence type="inferred from homology"/>
<dbReference type="InterPro" id="IPR036282">
    <property type="entry name" value="Glutathione-S-Trfase_C_sf"/>
</dbReference>
<dbReference type="SUPFAM" id="SSF47616">
    <property type="entry name" value="GST C-terminal domain-like"/>
    <property type="match status" value="1"/>
</dbReference>
<evidence type="ECO:0000256" key="1">
    <source>
        <dbReference type="ARBA" id="ARBA00007409"/>
    </source>
</evidence>
<dbReference type="PANTHER" id="PTHR44051:SF8">
    <property type="entry name" value="GLUTATHIONE S-TRANSFERASE GSTA"/>
    <property type="match status" value="1"/>
</dbReference>
<dbReference type="Gene3D" id="1.20.1050.10">
    <property type="match status" value="1"/>
</dbReference>
<evidence type="ECO:0000259" key="2">
    <source>
        <dbReference type="PROSITE" id="PS50404"/>
    </source>
</evidence>